<feature type="compositionally biased region" description="Polar residues" evidence="5">
    <location>
        <begin position="405"/>
        <end position="416"/>
    </location>
</feature>
<evidence type="ECO:0008006" key="9">
    <source>
        <dbReference type="Google" id="ProtNLM"/>
    </source>
</evidence>
<evidence type="ECO:0000313" key="7">
    <source>
        <dbReference type="EMBL" id="PPJ60077.1"/>
    </source>
</evidence>
<dbReference type="AlphaFoldDB" id="A0A2S6CK18"/>
<feature type="region of interest" description="Disordered" evidence="5">
    <location>
        <begin position="405"/>
        <end position="431"/>
    </location>
</feature>
<evidence type="ECO:0000256" key="1">
    <source>
        <dbReference type="ARBA" id="ARBA00004167"/>
    </source>
</evidence>
<evidence type="ECO:0000313" key="8">
    <source>
        <dbReference type="Proteomes" id="UP000237631"/>
    </source>
</evidence>
<comment type="subcellular location">
    <subcellularLocation>
        <location evidence="1">Membrane</location>
        <topology evidence="1">Single-pass membrane protein</topology>
    </subcellularLocation>
</comment>
<evidence type="ECO:0000256" key="6">
    <source>
        <dbReference type="SAM" id="Phobius"/>
    </source>
</evidence>
<name>A0A2S6CK18_9PEZI</name>
<dbReference type="EMBL" id="PNEN01000316">
    <property type="protein sequence ID" value="PPJ60077.1"/>
    <property type="molecule type" value="Genomic_DNA"/>
</dbReference>
<feature type="transmembrane region" description="Helical" evidence="6">
    <location>
        <begin position="127"/>
        <end position="150"/>
    </location>
</feature>
<feature type="compositionally biased region" description="Polar residues" evidence="5">
    <location>
        <begin position="40"/>
        <end position="76"/>
    </location>
</feature>
<dbReference type="GO" id="GO:0071944">
    <property type="term" value="C:cell periphery"/>
    <property type="evidence" value="ECO:0007669"/>
    <property type="project" value="UniProtKB-ARBA"/>
</dbReference>
<dbReference type="InterPro" id="IPR051694">
    <property type="entry name" value="Immunoregulatory_rcpt-like"/>
</dbReference>
<keyword evidence="4 6" id="KW-0472">Membrane</keyword>
<evidence type="ECO:0000256" key="3">
    <source>
        <dbReference type="ARBA" id="ARBA00022989"/>
    </source>
</evidence>
<comment type="caution">
    <text evidence="7">The sequence shown here is derived from an EMBL/GenBank/DDBJ whole genome shotgun (WGS) entry which is preliminary data.</text>
</comment>
<reference evidence="8" key="1">
    <citation type="journal article" date="2017" name="bioRxiv">
        <title>Conservation of a gene cluster reveals novel cercosporin biosynthetic mechanisms and extends production to the genus Colletotrichum.</title>
        <authorList>
            <person name="de Jonge R."/>
            <person name="Ebert M.K."/>
            <person name="Huitt-Roehl C.R."/>
            <person name="Pal P."/>
            <person name="Suttle J.C."/>
            <person name="Spanner R.E."/>
            <person name="Neubauer J.D."/>
            <person name="Jurick W.M.II."/>
            <person name="Stott K.A."/>
            <person name="Secor G.A."/>
            <person name="Thomma B.P.H.J."/>
            <person name="Van de Peer Y."/>
            <person name="Townsend C.A."/>
            <person name="Bolton M.D."/>
        </authorList>
    </citation>
    <scope>NUCLEOTIDE SEQUENCE [LARGE SCALE GENOMIC DNA]</scope>
    <source>
        <strain evidence="8">CBS538.71</strain>
    </source>
</reference>
<feature type="region of interest" description="Disordered" evidence="5">
    <location>
        <begin position="40"/>
        <end position="117"/>
    </location>
</feature>
<dbReference type="PANTHER" id="PTHR15549">
    <property type="entry name" value="PAIRED IMMUNOGLOBULIN-LIKE TYPE 2 RECEPTOR"/>
    <property type="match status" value="1"/>
</dbReference>
<feature type="region of interest" description="Disordered" evidence="5">
    <location>
        <begin position="192"/>
        <end position="212"/>
    </location>
</feature>
<dbReference type="STRING" id="357750.A0A2S6CK18"/>
<gene>
    <name evidence="7" type="ORF">CBER1_07583</name>
</gene>
<dbReference type="GO" id="GO:0016020">
    <property type="term" value="C:membrane"/>
    <property type="evidence" value="ECO:0007669"/>
    <property type="project" value="UniProtKB-SubCell"/>
</dbReference>
<dbReference type="Proteomes" id="UP000237631">
    <property type="component" value="Unassembled WGS sequence"/>
</dbReference>
<organism evidence="7 8">
    <name type="scientific">Cercospora berteroae</name>
    <dbReference type="NCBI Taxonomy" id="357750"/>
    <lineage>
        <taxon>Eukaryota</taxon>
        <taxon>Fungi</taxon>
        <taxon>Dikarya</taxon>
        <taxon>Ascomycota</taxon>
        <taxon>Pezizomycotina</taxon>
        <taxon>Dothideomycetes</taxon>
        <taxon>Dothideomycetidae</taxon>
        <taxon>Mycosphaerellales</taxon>
        <taxon>Mycosphaerellaceae</taxon>
        <taxon>Cercospora</taxon>
    </lineage>
</organism>
<dbReference type="CDD" id="cd12087">
    <property type="entry name" value="TM_EGFR-like"/>
    <property type="match status" value="1"/>
</dbReference>
<protein>
    <recommendedName>
        <fullName evidence="9">Mid2 domain-containing protein</fullName>
    </recommendedName>
</protein>
<feature type="compositionally biased region" description="Low complexity" evidence="5">
    <location>
        <begin position="85"/>
        <end position="106"/>
    </location>
</feature>
<proteinExistence type="predicted"/>
<accession>A0A2S6CK18</accession>
<evidence type="ECO:0000256" key="5">
    <source>
        <dbReference type="SAM" id="MobiDB-lite"/>
    </source>
</evidence>
<evidence type="ECO:0000256" key="4">
    <source>
        <dbReference type="ARBA" id="ARBA00023136"/>
    </source>
</evidence>
<sequence length="475" mass="52042">MATATETNFDMMVWSTAYVTIHIATVTRATSIMDISATSRAKTSNNQTHPTPTLSLALTSSRPANLPSTKFPQTTRVSRDDATEPSSPSRTSIAASSTLDAATSASPPNNGTMSSIADGMAPEKRRAVIGGLSGTIVGLVIAGLLIFLVLRKRRKKRETVDTDMQSMSEKGESPDWMLPKFSSLVSAVPVGRGSHRDSRISHVSHVRPPSTTNIAVDEDHRMIRMSTRHWPRPFAMGEGEGYRDSVPVGQLRVVNPDLSRPNTPRRNSTDTAASYFRKQSSAFAGFIFNLPRSARQSRIDETAWSREAPTIKVVDPTLSRQSVVAPSYKSYPSLVSLPMVRQQPPEDPFVARAWQNEGQQTTEQPYAATTPRRPVLTPIQIAAGSATTTLSNLSSSILQSFRPKTSDQITTPQPMQKASHISTSTWSSRMSRISRRSDPFDLDRPSLRGSHISTIEAQRNPTTMPVSRFSLYEGT</sequence>
<evidence type="ECO:0000256" key="2">
    <source>
        <dbReference type="ARBA" id="ARBA00022692"/>
    </source>
</evidence>
<keyword evidence="2 6" id="KW-0812">Transmembrane</keyword>
<feature type="compositionally biased region" description="Low complexity" evidence="5">
    <location>
        <begin position="419"/>
        <end position="431"/>
    </location>
</feature>
<dbReference type="OrthoDB" id="3932126at2759"/>
<keyword evidence="8" id="KW-1185">Reference proteome</keyword>
<keyword evidence="3 6" id="KW-1133">Transmembrane helix</keyword>